<accession>A0A023G0U5</accession>
<protein>
    <submittedName>
        <fullName evidence="12">Putative nadh dehydrogenase ubiquinone 1 beta subcomplex subunit 2 mitochondrial</fullName>
    </submittedName>
</protein>
<comment type="similarity">
    <text evidence="3">Belongs to the complex I NDUFB2 subunit family.</text>
</comment>
<sequence length="94" mass="10790">MIGALVRTAVRTRSAIVPVTRMSVRRSGGGNWVYRQGVEVDPRDEKLAQVIMTVAWWWFFYHIFTEPEHVVGHFLRPSASSFTDEELGIPKDDE</sequence>
<evidence type="ECO:0000256" key="10">
    <source>
        <dbReference type="ARBA" id="ARBA00023128"/>
    </source>
</evidence>
<dbReference type="GO" id="GO:0045271">
    <property type="term" value="C:respiratory chain complex I"/>
    <property type="evidence" value="ECO:0007669"/>
    <property type="project" value="InterPro"/>
</dbReference>
<evidence type="ECO:0000256" key="6">
    <source>
        <dbReference type="ARBA" id="ARBA00022660"/>
    </source>
</evidence>
<evidence type="ECO:0000256" key="3">
    <source>
        <dbReference type="ARBA" id="ARBA00005923"/>
    </source>
</evidence>
<evidence type="ECO:0000256" key="8">
    <source>
        <dbReference type="ARBA" id="ARBA00022946"/>
    </source>
</evidence>
<keyword evidence="8" id="KW-0809">Transit peptide</keyword>
<dbReference type="GO" id="GO:0005743">
    <property type="term" value="C:mitochondrial inner membrane"/>
    <property type="evidence" value="ECO:0007669"/>
    <property type="project" value="UniProtKB-SubCell"/>
</dbReference>
<comment type="subunit">
    <text evidence="4">Complex I is composed of 45 different subunits.</text>
</comment>
<comment type="subcellular location">
    <subcellularLocation>
        <location evidence="2">Mitochondrion inner membrane</location>
        <topology evidence="2">Peripheral membrane protein</topology>
        <orientation evidence="2">Matrix side</orientation>
    </subcellularLocation>
</comment>
<dbReference type="EMBL" id="GBBL01000835">
    <property type="protein sequence ID" value="JAC26485.1"/>
    <property type="molecule type" value="mRNA"/>
</dbReference>
<keyword evidence="11" id="KW-0472">Membrane</keyword>
<keyword evidence="10" id="KW-0496">Mitochondrion</keyword>
<keyword evidence="7" id="KW-0999">Mitochondrion inner membrane</keyword>
<evidence type="ECO:0000256" key="11">
    <source>
        <dbReference type="ARBA" id="ARBA00023136"/>
    </source>
</evidence>
<dbReference type="Pfam" id="PF14813">
    <property type="entry name" value="NADH_B2"/>
    <property type="match status" value="1"/>
</dbReference>
<keyword evidence="12" id="KW-0830">Ubiquinone</keyword>
<evidence type="ECO:0000256" key="7">
    <source>
        <dbReference type="ARBA" id="ARBA00022792"/>
    </source>
</evidence>
<comment type="function">
    <text evidence="1">Accessory subunit of the mitochondrial membrane respiratory chain NADH dehydrogenase (Complex I), that is believed not to be involved in catalysis. Complex I functions in the transfer of electrons from NADH to the respiratory chain. The immediate electron acceptor for the enzyme is believed to be ubiquinone.</text>
</comment>
<dbReference type="InterPro" id="IPR026627">
    <property type="entry name" value="NDUFB2_animal"/>
</dbReference>
<evidence type="ECO:0000313" key="12">
    <source>
        <dbReference type="EMBL" id="JAC26485.1"/>
    </source>
</evidence>
<evidence type="ECO:0000256" key="2">
    <source>
        <dbReference type="ARBA" id="ARBA00004443"/>
    </source>
</evidence>
<evidence type="ECO:0000256" key="9">
    <source>
        <dbReference type="ARBA" id="ARBA00022982"/>
    </source>
</evidence>
<dbReference type="PANTHER" id="PTHR15223:SF1">
    <property type="entry name" value="NADH DEHYDROGENASE [UBIQUINONE] 1 BETA SUBCOMPLEX SUBUNIT 2, MITOCHONDRIAL"/>
    <property type="match status" value="1"/>
</dbReference>
<keyword evidence="9" id="KW-0249">Electron transport</keyword>
<reference evidence="12" key="1">
    <citation type="submission" date="2014-03" db="EMBL/GenBank/DDBJ databases">
        <title>The sialotranscriptome of Amblyomma triste, Amblyomma parvum and Amblyomma cajennense ticks, uncovered by 454-based RNA-seq.</title>
        <authorList>
            <person name="Garcia G.R."/>
            <person name="Gardinassi L.G."/>
            <person name="Ribeiro J.M."/>
            <person name="Anatrielo E."/>
            <person name="Ferreira B.R."/>
            <person name="Moreira H.N."/>
            <person name="Mafra C."/>
            <person name="Olegario M.M."/>
            <person name="Szabo P.J."/>
            <person name="Miranda-Santos I.K."/>
            <person name="Maruyama S.R."/>
        </authorList>
    </citation>
    <scope>NUCLEOTIDE SEQUENCE</scope>
    <source>
        <strain evidence="12">Araguapaz</strain>
        <tissue evidence="12">Salivary glands</tissue>
    </source>
</reference>
<evidence type="ECO:0000256" key="4">
    <source>
        <dbReference type="ARBA" id="ARBA00011533"/>
    </source>
</evidence>
<organism evidence="12">
    <name type="scientific">Amblyomma parvum</name>
    <name type="common">South American tick</name>
    <dbReference type="NCBI Taxonomy" id="251391"/>
    <lineage>
        <taxon>Eukaryota</taxon>
        <taxon>Metazoa</taxon>
        <taxon>Ecdysozoa</taxon>
        <taxon>Arthropoda</taxon>
        <taxon>Chelicerata</taxon>
        <taxon>Arachnida</taxon>
        <taxon>Acari</taxon>
        <taxon>Parasitiformes</taxon>
        <taxon>Ixodida</taxon>
        <taxon>Ixodoidea</taxon>
        <taxon>Ixodidae</taxon>
        <taxon>Amblyomminae</taxon>
        <taxon>Amblyomma</taxon>
    </lineage>
</organism>
<name>A0A023G0U5_AMBPA</name>
<proteinExistence type="evidence at transcript level"/>
<dbReference type="AlphaFoldDB" id="A0A023G0U5"/>
<dbReference type="PANTHER" id="PTHR15223">
    <property type="entry name" value="NADH-UBIQUINONE OXIDOREDUCTASE AGGG SUBUNIT"/>
    <property type="match status" value="1"/>
</dbReference>
<evidence type="ECO:0000256" key="5">
    <source>
        <dbReference type="ARBA" id="ARBA00022448"/>
    </source>
</evidence>
<evidence type="ECO:0000256" key="1">
    <source>
        <dbReference type="ARBA" id="ARBA00003195"/>
    </source>
</evidence>
<keyword evidence="6" id="KW-0679">Respiratory chain</keyword>
<dbReference type="GO" id="GO:0032981">
    <property type="term" value="P:mitochondrial respiratory chain complex I assembly"/>
    <property type="evidence" value="ECO:0007669"/>
    <property type="project" value="TreeGrafter"/>
</dbReference>
<keyword evidence="5" id="KW-0813">Transport</keyword>